<dbReference type="PANTHER" id="PTHR32305:SF15">
    <property type="entry name" value="PROTEIN RHSA-RELATED"/>
    <property type="match status" value="1"/>
</dbReference>
<gene>
    <name evidence="1" type="ORF">J3U88_33760</name>
</gene>
<dbReference type="InterPro" id="IPR022385">
    <property type="entry name" value="Rhs_assc_core"/>
</dbReference>
<protein>
    <submittedName>
        <fullName evidence="1">RHS repeat-associated core domain-containing protein</fullName>
    </submittedName>
</protein>
<dbReference type="RefSeq" id="WP_207863636.1">
    <property type="nucleotide sequence ID" value="NZ_JAFREP010000075.1"/>
</dbReference>
<evidence type="ECO:0000313" key="2">
    <source>
        <dbReference type="Proteomes" id="UP000664417"/>
    </source>
</evidence>
<accession>A0A8J7QV82</accession>
<comment type="caution">
    <text evidence="1">The sequence shown here is derived from an EMBL/GenBank/DDBJ whole genome shotgun (WGS) entry which is preliminary data.</text>
</comment>
<dbReference type="Proteomes" id="UP000664417">
    <property type="component" value="Unassembled WGS sequence"/>
</dbReference>
<dbReference type="PANTHER" id="PTHR32305">
    <property type="match status" value="1"/>
</dbReference>
<sequence>RVATHQEGPRINSQTEWDAQVVGQTHADNIGQTKTMAYIPENGNLDQITGGEGDQQSFAWDGERRLRALRQGNQLFTYEYDSQGRRIRATTANRLEPMIFAYHGSKVVAIGIKRQGGVDWTHAVGHGPMGPAFIEDLKDREKSYYLFNDHLGTPFAYKRLSDGKVFYTPCSPHGEDWWGNFKAKDLMPGTNPQTQTTTDYNLGSGYERPTFSIFTKPFLGLSGHQRDTETGLIYMHHRYYDPRLGHFLNPDFRAPDIYDPTTFTEPYAYAAGNPMMFWDPSGLKINIAGIKDKAKALALLAAISELIGVTLDTSSVHQFFSKTSSNVHESKADNTLWVNEKGDINVNIGTEYRKTNNSPTFLAWFLNIINKDKEHRVIDSSDLVGFERRSGSATIPIKSRSYEKIFLNFDLIKFQTENFVVVPKGQIDDISAFPTEEFLKASKKSFGLGLIFFHELGHQYLGISDHVNIYAIEGPFGPITREYYIDDVGFVVMLVNFARLELDLPTRESYEPIKVSETEYYLPFKDRSTNLEFWLKVIFPKGG</sequence>
<dbReference type="NCBIfam" id="TIGR03696">
    <property type="entry name" value="Rhs_assc_core"/>
    <property type="match status" value="1"/>
</dbReference>
<dbReference type="Gene3D" id="2.180.10.10">
    <property type="entry name" value="RHS repeat-associated core"/>
    <property type="match status" value="1"/>
</dbReference>
<name>A0A8J7QV82_9BACT</name>
<dbReference type="EMBL" id="JAFREP010000075">
    <property type="protein sequence ID" value="MBO1323483.1"/>
    <property type="molecule type" value="Genomic_DNA"/>
</dbReference>
<organism evidence="1 2">
    <name type="scientific">Acanthopleuribacter pedis</name>
    <dbReference type="NCBI Taxonomy" id="442870"/>
    <lineage>
        <taxon>Bacteria</taxon>
        <taxon>Pseudomonadati</taxon>
        <taxon>Acidobacteriota</taxon>
        <taxon>Holophagae</taxon>
        <taxon>Acanthopleuribacterales</taxon>
        <taxon>Acanthopleuribacteraceae</taxon>
        <taxon>Acanthopleuribacter</taxon>
    </lineage>
</organism>
<dbReference type="AlphaFoldDB" id="A0A8J7QV82"/>
<evidence type="ECO:0000313" key="1">
    <source>
        <dbReference type="EMBL" id="MBO1323483.1"/>
    </source>
</evidence>
<dbReference type="InterPro" id="IPR050708">
    <property type="entry name" value="T6SS_VgrG/RHS"/>
</dbReference>
<proteinExistence type="predicted"/>
<reference evidence="1" key="1">
    <citation type="submission" date="2021-03" db="EMBL/GenBank/DDBJ databases">
        <authorList>
            <person name="Wang G."/>
        </authorList>
    </citation>
    <scope>NUCLEOTIDE SEQUENCE</scope>
    <source>
        <strain evidence="1">KCTC 12899</strain>
    </source>
</reference>
<feature type="non-terminal residue" evidence="1">
    <location>
        <position position="1"/>
    </location>
</feature>
<keyword evidence="2" id="KW-1185">Reference proteome</keyword>